<dbReference type="CDD" id="cd15465">
    <property type="entry name" value="bS6_mito"/>
    <property type="match status" value="1"/>
</dbReference>
<evidence type="ECO:0000256" key="3">
    <source>
        <dbReference type="ARBA" id="ARBA00035365"/>
    </source>
</evidence>
<dbReference type="GO" id="GO:0005763">
    <property type="term" value="C:mitochondrial small ribosomal subunit"/>
    <property type="evidence" value="ECO:0007669"/>
    <property type="project" value="TreeGrafter"/>
</dbReference>
<evidence type="ECO:0000313" key="5">
    <source>
        <dbReference type="Proteomes" id="UP000792457"/>
    </source>
</evidence>
<keyword evidence="5" id="KW-1185">Reference proteome</keyword>
<dbReference type="InterPro" id="IPR014717">
    <property type="entry name" value="Transl_elong_EF1B/ribsomal_bS6"/>
</dbReference>
<dbReference type="GO" id="GO:0003735">
    <property type="term" value="F:structural constituent of ribosome"/>
    <property type="evidence" value="ECO:0007669"/>
    <property type="project" value="InterPro"/>
</dbReference>
<dbReference type="PANTHER" id="PTHR21011">
    <property type="entry name" value="MITOCHONDRIAL 28S RIBOSOMAL PROTEIN S6"/>
    <property type="match status" value="1"/>
</dbReference>
<dbReference type="OrthoDB" id="268530at2759"/>
<reference evidence="4" key="2">
    <citation type="submission" date="2017-10" db="EMBL/GenBank/DDBJ databases">
        <title>Ladona fulva Genome sequencing and assembly.</title>
        <authorList>
            <person name="Murali S."/>
            <person name="Richards S."/>
            <person name="Bandaranaike D."/>
            <person name="Bellair M."/>
            <person name="Blankenburg K."/>
            <person name="Chao H."/>
            <person name="Dinh H."/>
            <person name="Doddapaneni H."/>
            <person name="Dugan-Rocha S."/>
            <person name="Elkadiri S."/>
            <person name="Gnanaolivu R."/>
            <person name="Hernandez B."/>
            <person name="Skinner E."/>
            <person name="Javaid M."/>
            <person name="Lee S."/>
            <person name="Li M."/>
            <person name="Ming W."/>
            <person name="Munidasa M."/>
            <person name="Muniz J."/>
            <person name="Nguyen L."/>
            <person name="Hughes D."/>
            <person name="Osuji N."/>
            <person name="Pu L.-L."/>
            <person name="Puazo M."/>
            <person name="Qu C."/>
            <person name="Quiroz J."/>
            <person name="Raj R."/>
            <person name="Weissenberger G."/>
            <person name="Xin Y."/>
            <person name="Zou X."/>
            <person name="Han Y."/>
            <person name="Worley K."/>
            <person name="Muzny D."/>
            <person name="Gibbs R."/>
        </authorList>
    </citation>
    <scope>NUCLEOTIDE SEQUENCE</scope>
    <source>
        <strain evidence="4">Sampled in the wild</strain>
    </source>
</reference>
<dbReference type="FunFam" id="3.30.70.60:FF:000014">
    <property type="entry name" value="28S ribosomal protein S6, mitochondrial"/>
    <property type="match status" value="1"/>
</dbReference>
<dbReference type="PANTHER" id="PTHR21011:SF1">
    <property type="entry name" value="SMALL RIBOSOMAL SUBUNIT PROTEIN BS6M"/>
    <property type="match status" value="1"/>
</dbReference>
<sequence length="147" mass="17218">MPTYELAILLRSMPKEEIVSVLKRATTSIFDKGGIIRKIENLGFLDTPYKIKNHGMVHKQANYFVVQFDSPPTSLADLAEEYDRDVDVIRKRFYKVEPPKFVECTIADEMKPAPYRLEVQKMIEEGKSKKERKFKYNSGLNYYPFQK</sequence>
<dbReference type="EMBL" id="KZ308242">
    <property type="protein sequence ID" value="KAG8225561.1"/>
    <property type="molecule type" value="Genomic_DNA"/>
</dbReference>
<comment type="similarity">
    <text evidence="1">Belongs to the bacterial ribosomal protein bS6 family.</text>
</comment>
<dbReference type="GO" id="GO:0006412">
    <property type="term" value="P:translation"/>
    <property type="evidence" value="ECO:0007669"/>
    <property type="project" value="InterPro"/>
</dbReference>
<organism evidence="4 5">
    <name type="scientific">Ladona fulva</name>
    <name type="common">Scarce chaser dragonfly</name>
    <name type="synonym">Libellula fulva</name>
    <dbReference type="NCBI Taxonomy" id="123851"/>
    <lineage>
        <taxon>Eukaryota</taxon>
        <taxon>Metazoa</taxon>
        <taxon>Ecdysozoa</taxon>
        <taxon>Arthropoda</taxon>
        <taxon>Hexapoda</taxon>
        <taxon>Insecta</taxon>
        <taxon>Pterygota</taxon>
        <taxon>Palaeoptera</taxon>
        <taxon>Odonata</taxon>
        <taxon>Epiprocta</taxon>
        <taxon>Anisoptera</taxon>
        <taxon>Libelluloidea</taxon>
        <taxon>Libellulidae</taxon>
        <taxon>Ladona</taxon>
    </lineage>
</organism>
<dbReference type="Gene3D" id="3.30.70.60">
    <property type="match status" value="1"/>
</dbReference>
<dbReference type="Proteomes" id="UP000792457">
    <property type="component" value="Unassembled WGS sequence"/>
</dbReference>
<evidence type="ECO:0000256" key="2">
    <source>
        <dbReference type="ARBA" id="ARBA00035170"/>
    </source>
</evidence>
<dbReference type="SUPFAM" id="SSF54995">
    <property type="entry name" value="Ribosomal protein S6"/>
    <property type="match status" value="1"/>
</dbReference>
<dbReference type="Pfam" id="PF01250">
    <property type="entry name" value="Ribosomal_S6"/>
    <property type="match status" value="1"/>
</dbReference>
<comment type="caution">
    <text evidence="4">The sequence shown here is derived from an EMBL/GenBank/DDBJ whole genome shotgun (WGS) entry which is preliminary data.</text>
</comment>
<gene>
    <name evidence="4" type="ORF">J437_LFUL002078</name>
</gene>
<dbReference type="GO" id="GO:0070181">
    <property type="term" value="F:small ribosomal subunit rRNA binding"/>
    <property type="evidence" value="ECO:0007669"/>
    <property type="project" value="TreeGrafter"/>
</dbReference>
<evidence type="ECO:0000256" key="1">
    <source>
        <dbReference type="ARBA" id="ARBA00009512"/>
    </source>
</evidence>
<accession>A0A8K0NXF1</accession>
<name>A0A8K0NXF1_LADFU</name>
<proteinExistence type="inferred from homology"/>
<evidence type="ECO:0000313" key="4">
    <source>
        <dbReference type="EMBL" id="KAG8225561.1"/>
    </source>
</evidence>
<reference evidence="4" key="1">
    <citation type="submission" date="2013-04" db="EMBL/GenBank/DDBJ databases">
        <authorList>
            <person name="Qu J."/>
            <person name="Murali S.C."/>
            <person name="Bandaranaike D."/>
            <person name="Bellair M."/>
            <person name="Blankenburg K."/>
            <person name="Chao H."/>
            <person name="Dinh H."/>
            <person name="Doddapaneni H."/>
            <person name="Downs B."/>
            <person name="Dugan-Rocha S."/>
            <person name="Elkadiri S."/>
            <person name="Gnanaolivu R.D."/>
            <person name="Hernandez B."/>
            <person name="Javaid M."/>
            <person name="Jayaseelan J.C."/>
            <person name="Lee S."/>
            <person name="Li M."/>
            <person name="Ming W."/>
            <person name="Munidasa M."/>
            <person name="Muniz J."/>
            <person name="Nguyen L."/>
            <person name="Ongeri F."/>
            <person name="Osuji N."/>
            <person name="Pu L.-L."/>
            <person name="Puazo M."/>
            <person name="Qu C."/>
            <person name="Quiroz J."/>
            <person name="Raj R."/>
            <person name="Weissenberger G."/>
            <person name="Xin Y."/>
            <person name="Zou X."/>
            <person name="Han Y."/>
            <person name="Richards S."/>
            <person name="Worley K."/>
            <person name="Muzny D."/>
            <person name="Gibbs R."/>
        </authorList>
    </citation>
    <scope>NUCLEOTIDE SEQUENCE</scope>
    <source>
        <strain evidence="4">Sampled in the wild</strain>
    </source>
</reference>
<dbReference type="InterPro" id="IPR035980">
    <property type="entry name" value="Ribosomal_bS6_sf"/>
</dbReference>
<dbReference type="AlphaFoldDB" id="A0A8K0NXF1"/>
<protein>
    <recommendedName>
        <fullName evidence="2">Small ribosomal subunit protein bS6m</fullName>
    </recommendedName>
    <alternativeName>
        <fullName evidence="3">28S ribosomal protein S6, mitochondrial</fullName>
    </alternativeName>
</protein>
<dbReference type="InterPro" id="IPR000529">
    <property type="entry name" value="Ribosomal_bS6"/>
</dbReference>